<accession>A0A6M3LIL8</accession>
<name>A0A6M3LIL8_9ZZZZ</name>
<proteinExistence type="predicted"/>
<dbReference type="AlphaFoldDB" id="A0A6M3LIL8"/>
<protein>
    <submittedName>
        <fullName evidence="1">Uncharacterized protein</fullName>
    </submittedName>
</protein>
<evidence type="ECO:0000313" key="1">
    <source>
        <dbReference type="EMBL" id="QJA94229.1"/>
    </source>
</evidence>
<organism evidence="1">
    <name type="scientific">viral metagenome</name>
    <dbReference type="NCBI Taxonomy" id="1070528"/>
    <lineage>
        <taxon>unclassified sequences</taxon>
        <taxon>metagenomes</taxon>
        <taxon>organismal metagenomes</taxon>
    </lineage>
</organism>
<dbReference type="EMBL" id="MT143214">
    <property type="protein sequence ID" value="QJA94229.1"/>
    <property type="molecule type" value="Genomic_DNA"/>
</dbReference>
<sequence length="61" mass="6711">MTRAEIKQLIDEGAQKLNQAAVALGCARERDMIHDAAARLFLISCGEKNVQGEDSYERTSS</sequence>
<reference evidence="1" key="1">
    <citation type="submission" date="2020-03" db="EMBL/GenBank/DDBJ databases">
        <title>The deep terrestrial virosphere.</title>
        <authorList>
            <person name="Holmfeldt K."/>
            <person name="Nilsson E."/>
            <person name="Simone D."/>
            <person name="Lopez-Fernandez M."/>
            <person name="Wu X."/>
            <person name="de Brujin I."/>
            <person name="Lundin D."/>
            <person name="Andersson A."/>
            <person name="Bertilsson S."/>
            <person name="Dopson M."/>
        </authorList>
    </citation>
    <scope>NUCLEOTIDE SEQUENCE</scope>
    <source>
        <strain evidence="1">MM415B03920</strain>
    </source>
</reference>
<gene>
    <name evidence="1" type="ORF">MM415B03920_0007</name>
</gene>